<organism evidence="2 3">
    <name type="scientific">Streptomyces clavifer</name>
    <dbReference type="NCBI Taxonomy" id="68188"/>
    <lineage>
        <taxon>Bacteria</taxon>
        <taxon>Bacillati</taxon>
        <taxon>Actinomycetota</taxon>
        <taxon>Actinomycetes</taxon>
        <taxon>Kitasatosporales</taxon>
        <taxon>Streptomycetaceae</taxon>
        <taxon>Streptomyces</taxon>
    </lineage>
</organism>
<keyword evidence="3" id="KW-1185">Reference proteome</keyword>
<dbReference type="Proteomes" id="UP001519311">
    <property type="component" value="Unassembled WGS sequence"/>
</dbReference>
<accession>A0ABS4V338</accession>
<comment type="caution">
    <text evidence="2">The sequence shown here is derived from an EMBL/GenBank/DDBJ whole genome shotgun (WGS) entry which is preliminary data.</text>
</comment>
<evidence type="ECO:0000313" key="3">
    <source>
        <dbReference type="Proteomes" id="UP001519311"/>
    </source>
</evidence>
<dbReference type="RefSeq" id="WP_209469496.1">
    <property type="nucleotide sequence ID" value="NZ_BMWJ01000002.1"/>
</dbReference>
<sequence length="69" mass="7330">MGTGSGDLDRDEPVEVAFGLGQGEPSGEDLLPRRRRRTTSAGGIPARSARSLHGVPVRYVNAVASITRR</sequence>
<gene>
    <name evidence="2" type="ORF">JOF59_000730</name>
</gene>
<reference evidence="2 3" key="1">
    <citation type="submission" date="2021-03" db="EMBL/GenBank/DDBJ databases">
        <title>Sequencing the genomes of 1000 actinobacteria strains.</title>
        <authorList>
            <person name="Klenk H.-P."/>
        </authorList>
    </citation>
    <scope>NUCLEOTIDE SEQUENCE [LARGE SCALE GENOMIC DNA]</scope>
    <source>
        <strain evidence="2 3">DSM 40843</strain>
    </source>
</reference>
<feature type="region of interest" description="Disordered" evidence="1">
    <location>
        <begin position="1"/>
        <end position="47"/>
    </location>
</feature>
<evidence type="ECO:0000313" key="2">
    <source>
        <dbReference type="EMBL" id="MBP2358330.1"/>
    </source>
</evidence>
<proteinExistence type="predicted"/>
<evidence type="ECO:0000256" key="1">
    <source>
        <dbReference type="SAM" id="MobiDB-lite"/>
    </source>
</evidence>
<name>A0ABS4V338_9ACTN</name>
<dbReference type="EMBL" id="JAGINS010000001">
    <property type="protein sequence ID" value="MBP2358330.1"/>
    <property type="molecule type" value="Genomic_DNA"/>
</dbReference>
<protein>
    <submittedName>
        <fullName evidence="2">Uncharacterized protein</fullName>
    </submittedName>
</protein>